<dbReference type="InterPro" id="IPR045518">
    <property type="entry name" value="2EXR"/>
</dbReference>
<name>A0ABR4PSA6_9HELO</name>
<dbReference type="PANTHER" id="PTHR35910:SF1">
    <property type="entry name" value="2EXR DOMAIN-CONTAINING PROTEIN"/>
    <property type="match status" value="1"/>
</dbReference>
<feature type="domain" description="2EXR" evidence="1">
    <location>
        <begin position="22"/>
        <end position="105"/>
    </location>
</feature>
<proteinExistence type="predicted"/>
<dbReference type="PANTHER" id="PTHR35910">
    <property type="entry name" value="2EXR DOMAIN-CONTAINING PROTEIN"/>
    <property type="match status" value="1"/>
</dbReference>
<reference evidence="2 3" key="1">
    <citation type="submission" date="2024-06" db="EMBL/GenBank/DDBJ databases">
        <title>Complete genome of Phlyctema vagabunda strain 19-DSS-EL-015.</title>
        <authorList>
            <person name="Fiorenzani C."/>
        </authorList>
    </citation>
    <scope>NUCLEOTIDE SEQUENCE [LARGE SCALE GENOMIC DNA]</scope>
    <source>
        <strain evidence="2 3">19-DSS-EL-015</strain>
    </source>
</reference>
<evidence type="ECO:0000313" key="3">
    <source>
        <dbReference type="Proteomes" id="UP001629113"/>
    </source>
</evidence>
<gene>
    <name evidence="2" type="ORF">PVAG01_03049</name>
</gene>
<keyword evidence="3" id="KW-1185">Reference proteome</keyword>
<accession>A0ABR4PSA6</accession>
<sequence>MSLAMASTAAAGSTATPPPPVFHLFAELPIELRLKIWRFCMAGPRILKTTYETSLGQYVCSTPPPITLSINQEARAQTLRNYTYLRLTSRGQLAPIPIDFGRDTVYLSELGPILQTHLHELLYNLSTSEARHRVRALAIDRRVWNELCDNGLLGCLCRMRSLRDVCMVVEFGREFVGDLAFLDTPDWRGDLRWLAQNAEGQLAEERRKFAGLRRGLGCAEMEGSIKVKCVILMRGGEQA</sequence>
<protein>
    <recommendedName>
        <fullName evidence="1">2EXR domain-containing protein</fullName>
    </recommendedName>
</protein>
<dbReference type="Pfam" id="PF20150">
    <property type="entry name" value="2EXR"/>
    <property type="match status" value="1"/>
</dbReference>
<evidence type="ECO:0000313" key="2">
    <source>
        <dbReference type="EMBL" id="KAL3426258.1"/>
    </source>
</evidence>
<dbReference type="EMBL" id="JBFCZG010000002">
    <property type="protein sequence ID" value="KAL3426258.1"/>
    <property type="molecule type" value="Genomic_DNA"/>
</dbReference>
<organism evidence="2 3">
    <name type="scientific">Phlyctema vagabunda</name>
    <dbReference type="NCBI Taxonomy" id="108571"/>
    <lineage>
        <taxon>Eukaryota</taxon>
        <taxon>Fungi</taxon>
        <taxon>Dikarya</taxon>
        <taxon>Ascomycota</taxon>
        <taxon>Pezizomycotina</taxon>
        <taxon>Leotiomycetes</taxon>
        <taxon>Helotiales</taxon>
        <taxon>Dermateaceae</taxon>
        <taxon>Phlyctema</taxon>
    </lineage>
</organism>
<dbReference type="Proteomes" id="UP001629113">
    <property type="component" value="Unassembled WGS sequence"/>
</dbReference>
<comment type="caution">
    <text evidence="2">The sequence shown here is derived from an EMBL/GenBank/DDBJ whole genome shotgun (WGS) entry which is preliminary data.</text>
</comment>
<evidence type="ECO:0000259" key="1">
    <source>
        <dbReference type="Pfam" id="PF20150"/>
    </source>
</evidence>